<evidence type="ECO:0000256" key="1">
    <source>
        <dbReference type="SAM" id="SignalP"/>
    </source>
</evidence>
<feature type="signal peptide" evidence="1">
    <location>
        <begin position="1"/>
        <end position="21"/>
    </location>
</feature>
<keyword evidence="3" id="KW-1185">Reference proteome</keyword>
<keyword evidence="1" id="KW-0732">Signal</keyword>
<name>R4YSY7_OLEAN</name>
<protein>
    <recommendedName>
        <fullName evidence="4">Nucleoside-binding outer membrane protein</fullName>
    </recommendedName>
</protein>
<accession>R4YSY7</accession>
<dbReference type="EMBL" id="FO203512">
    <property type="protein sequence ID" value="CCK75359.1"/>
    <property type="molecule type" value="Genomic_DNA"/>
</dbReference>
<evidence type="ECO:0008006" key="4">
    <source>
        <dbReference type="Google" id="ProtNLM"/>
    </source>
</evidence>
<evidence type="ECO:0000313" key="2">
    <source>
        <dbReference type="EMBL" id="CCK75359.1"/>
    </source>
</evidence>
<dbReference type="STRING" id="698738.OLEAN_C11830"/>
<feature type="chain" id="PRO_5004374353" description="Nucleoside-binding outer membrane protein" evidence="1">
    <location>
        <begin position="22"/>
        <end position="246"/>
    </location>
</feature>
<dbReference type="KEGG" id="oai:OLEAN_C11830"/>
<evidence type="ECO:0000313" key="3">
    <source>
        <dbReference type="Proteomes" id="UP000032749"/>
    </source>
</evidence>
<sequence length="246" mass="27301">MKLTKIALATAMTVAAGAASAETFFYDNSVSVLYGESYEVGNSDKTVVTFEHFSANSWGDIFIFGDRLINNENEVPNTTGDDGSETYIEVAPRFKVSDFDAGFVKNVYIATTWEMSENNDDFLVGLGTDFNIPGFQNLSFNAYQRLNDDGDNNYQTTTVWGVPFAIAGQNFMFDGFWDWATATDDKAATSNFTYQLKWDAAQALGTDNKVYVGIEHAVWNNKFAIEHTSGFDTKENVVSALVKVHF</sequence>
<dbReference type="HOGENOM" id="CLU_072571_2_0_6"/>
<dbReference type="Proteomes" id="UP000032749">
    <property type="component" value="Chromosome"/>
</dbReference>
<dbReference type="GO" id="GO:0009279">
    <property type="term" value="C:cell outer membrane"/>
    <property type="evidence" value="ECO:0007669"/>
    <property type="project" value="InterPro"/>
</dbReference>
<dbReference type="SUPFAM" id="SSF111364">
    <property type="entry name" value="Tsx-like channel"/>
    <property type="match status" value="1"/>
</dbReference>
<proteinExistence type="predicted"/>
<dbReference type="Gene3D" id="2.40.230.20">
    <property type="entry name" value="Nucleoside-specific channel-forming protein, Tsx-like"/>
    <property type="match status" value="1"/>
</dbReference>
<gene>
    <name evidence="2" type="ORF">OLEAN_C11830</name>
</gene>
<reference evidence="2 3" key="1">
    <citation type="journal article" date="2013" name="Nat. Commun.">
        <title>Genome sequence and functional genomic analysis of the oil-degrading bacterium Oleispira antarctica.</title>
        <authorList>
            <person name="Kube M."/>
            <person name="Chernikova T.N."/>
            <person name="Al-Ramahi Y."/>
            <person name="Beloqui A."/>
            <person name="Lopez-Cortez N."/>
            <person name="Guazzaroni M.E."/>
            <person name="Heipieper H.J."/>
            <person name="Klages S."/>
            <person name="Kotsyurbenko O.R."/>
            <person name="Langer I."/>
            <person name="Nechitaylo T.Y."/>
            <person name="Lunsdorf H."/>
            <person name="Fernandez M."/>
            <person name="Juarez S."/>
            <person name="Ciordia S."/>
            <person name="Singer A."/>
            <person name="Kagan O."/>
            <person name="Egorova O."/>
            <person name="Petit P.A."/>
            <person name="Stogios P."/>
            <person name="Kim Y."/>
            <person name="Tchigvintsev A."/>
            <person name="Flick R."/>
            <person name="Denaro R."/>
            <person name="Genovese M."/>
            <person name="Albar J.P."/>
            <person name="Reva O.N."/>
            <person name="Martinez-Gomariz M."/>
            <person name="Tran H."/>
            <person name="Ferrer M."/>
            <person name="Savchenko A."/>
            <person name="Yakunin A.F."/>
            <person name="Yakimov M.M."/>
            <person name="Golyshina O.V."/>
            <person name="Reinhardt R."/>
            <person name="Golyshin P.N."/>
        </authorList>
    </citation>
    <scope>NUCLEOTIDE SEQUENCE [LARGE SCALE GENOMIC DNA]</scope>
</reference>
<dbReference type="AlphaFoldDB" id="R4YSY7"/>
<organism evidence="2 3">
    <name type="scientific">Oleispira antarctica RB-8</name>
    <dbReference type="NCBI Taxonomy" id="698738"/>
    <lineage>
        <taxon>Bacteria</taxon>
        <taxon>Pseudomonadati</taxon>
        <taxon>Pseudomonadota</taxon>
        <taxon>Gammaproteobacteria</taxon>
        <taxon>Oceanospirillales</taxon>
        <taxon>Oceanospirillaceae</taxon>
        <taxon>Oleispira</taxon>
    </lineage>
</organism>
<dbReference type="InterPro" id="IPR036777">
    <property type="entry name" value="Channel_Tsx-like_sf"/>
</dbReference>